<protein>
    <recommendedName>
        <fullName evidence="1">F-box domain-containing protein</fullName>
    </recommendedName>
</protein>
<accession>A0A4S8KL84</accession>
<keyword evidence="3" id="KW-1185">Reference proteome</keyword>
<evidence type="ECO:0000259" key="1">
    <source>
        <dbReference type="Pfam" id="PF12937"/>
    </source>
</evidence>
<dbReference type="InterPro" id="IPR001810">
    <property type="entry name" value="F-box_dom"/>
</dbReference>
<dbReference type="OrthoDB" id="3067038at2759"/>
<evidence type="ECO:0000313" key="2">
    <source>
        <dbReference type="EMBL" id="THU76191.1"/>
    </source>
</evidence>
<proteinExistence type="predicted"/>
<dbReference type="Proteomes" id="UP000297245">
    <property type="component" value="Unassembled WGS sequence"/>
</dbReference>
<sequence>MANLPTEIWLQIFSSSHEFRPSDLCNISRSCKHLSPIARSILYRSINLRSEIGNDSTMYTLRLLARDLHLASLVSKLSLQRFAQSSQSKFPSLINVDVFKNMNNLRNLELTGSVFMGEKESVKDEVIEVLFDQIGVQELKVFTDSSNGLGLSSAQLMQFMGLRSLLWNGFAMDDSVFDSIWTLLSSSSCTLESISLPFPVGSRPIMNHFFDFHFPNLHSLTLGIWHDGGFLPSSFSHFLLAHSSTLTHLDLDSDTDQLILYSSLTPNLSRASLPQLRYLRANIECVRVMMTIEGGPMHFFSTSLTKLVISPGFVDFVRLNAKIMFSQFQISLETDRGGGSGTYTGTGNTEGTFSVLRELNFDLSPWNEVHRSDIIEIMYQLGVLCGSSLEVWLGTLPSRVQFSPKELAGLFGKFRKLRVIHLWKSFQINLFEKNKDDEIVDREKEYVGEFVLELEGSCPKLEEVYIHFGDDLLFDFVVEQGSEYSDVAIRLVRT</sequence>
<dbReference type="Pfam" id="PF12937">
    <property type="entry name" value="F-box-like"/>
    <property type="match status" value="1"/>
</dbReference>
<dbReference type="SUPFAM" id="SSF52047">
    <property type="entry name" value="RNI-like"/>
    <property type="match status" value="1"/>
</dbReference>
<name>A0A4S8KL84_DENBC</name>
<feature type="domain" description="F-box" evidence="1">
    <location>
        <begin position="2"/>
        <end position="49"/>
    </location>
</feature>
<organism evidence="2 3">
    <name type="scientific">Dendrothele bispora (strain CBS 962.96)</name>
    <dbReference type="NCBI Taxonomy" id="1314807"/>
    <lineage>
        <taxon>Eukaryota</taxon>
        <taxon>Fungi</taxon>
        <taxon>Dikarya</taxon>
        <taxon>Basidiomycota</taxon>
        <taxon>Agaricomycotina</taxon>
        <taxon>Agaricomycetes</taxon>
        <taxon>Agaricomycetidae</taxon>
        <taxon>Agaricales</taxon>
        <taxon>Agaricales incertae sedis</taxon>
        <taxon>Dendrothele</taxon>
    </lineage>
</organism>
<evidence type="ECO:0000313" key="3">
    <source>
        <dbReference type="Proteomes" id="UP000297245"/>
    </source>
</evidence>
<gene>
    <name evidence="2" type="ORF">K435DRAFT_974518</name>
</gene>
<dbReference type="AlphaFoldDB" id="A0A4S8KL84"/>
<dbReference type="EMBL" id="ML181095">
    <property type="protein sequence ID" value="THU76191.1"/>
    <property type="molecule type" value="Genomic_DNA"/>
</dbReference>
<reference evidence="2 3" key="1">
    <citation type="journal article" date="2019" name="Nat. Ecol. Evol.">
        <title>Megaphylogeny resolves global patterns of mushroom evolution.</title>
        <authorList>
            <person name="Varga T."/>
            <person name="Krizsan K."/>
            <person name="Foldi C."/>
            <person name="Dima B."/>
            <person name="Sanchez-Garcia M."/>
            <person name="Sanchez-Ramirez S."/>
            <person name="Szollosi G.J."/>
            <person name="Szarkandi J.G."/>
            <person name="Papp V."/>
            <person name="Albert L."/>
            <person name="Andreopoulos W."/>
            <person name="Angelini C."/>
            <person name="Antonin V."/>
            <person name="Barry K.W."/>
            <person name="Bougher N.L."/>
            <person name="Buchanan P."/>
            <person name="Buyck B."/>
            <person name="Bense V."/>
            <person name="Catcheside P."/>
            <person name="Chovatia M."/>
            <person name="Cooper J."/>
            <person name="Damon W."/>
            <person name="Desjardin D."/>
            <person name="Finy P."/>
            <person name="Geml J."/>
            <person name="Haridas S."/>
            <person name="Hughes K."/>
            <person name="Justo A."/>
            <person name="Karasinski D."/>
            <person name="Kautmanova I."/>
            <person name="Kiss B."/>
            <person name="Kocsube S."/>
            <person name="Kotiranta H."/>
            <person name="LaButti K.M."/>
            <person name="Lechner B.E."/>
            <person name="Liimatainen K."/>
            <person name="Lipzen A."/>
            <person name="Lukacs Z."/>
            <person name="Mihaltcheva S."/>
            <person name="Morgado L.N."/>
            <person name="Niskanen T."/>
            <person name="Noordeloos M.E."/>
            <person name="Ohm R.A."/>
            <person name="Ortiz-Santana B."/>
            <person name="Ovrebo C."/>
            <person name="Racz N."/>
            <person name="Riley R."/>
            <person name="Savchenko A."/>
            <person name="Shiryaev A."/>
            <person name="Soop K."/>
            <person name="Spirin V."/>
            <person name="Szebenyi C."/>
            <person name="Tomsovsky M."/>
            <person name="Tulloss R.E."/>
            <person name="Uehling J."/>
            <person name="Grigoriev I.V."/>
            <person name="Vagvolgyi C."/>
            <person name="Papp T."/>
            <person name="Martin F.M."/>
            <person name="Miettinen O."/>
            <person name="Hibbett D.S."/>
            <person name="Nagy L.G."/>
        </authorList>
    </citation>
    <scope>NUCLEOTIDE SEQUENCE [LARGE SCALE GENOMIC DNA]</scope>
    <source>
        <strain evidence="2 3">CBS 962.96</strain>
    </source>
</reference>